<dbReference type="Pfam" id="PF11905">
    <property type="entry name" value="DUF3425"/>
    <property type="match status" value="1"/>
</dbReference>
<dbReference type="Proteomes" id="UP000078544">
    <property type="component" value="Unassembled WGS sequence"/>
</dbReference>
<feature type="compositionally biased region" description="Polar residues" evidence="1">
    <location>
        <begin position="160"/>
        <end position="173"/>
    </location>
</feature>
<dbReference type="CDD" id="cd14688">
    <property type="entry name" value="bZIP_YAP"/>
    <property type="match status" value="1"/>
</dbReference>
<protein>
    <recommendedName>
        <fullName evidence="4">BZIP transcription factor</fullName>
    </recommendedName>
</protein>
<accession>A0A168CPZ6</accession>
<sequence length="559" mass="62090">MASVSSDVADSPDVKSSRAGTPATGTSINGGTGTKRAMEEDSADVDQISSTGTAAVKKKKSGPGSRGVANLTPEQLAKKRANDREAQRAIRERTKNQIETLERRIQELTSQKPYQELQAVIRAKEAVEQENVDTKRQLAGVINVLRPLAGLGDTMASPLAHSQSGKFSQSPGPSQHGLAPVTRTAATSATSVTASEQQRASPAWTDSQPPSLDRHQDPTLSQLHHQMMQLRQGFNMMGERLGLELLLKPGQRVNRVQAGPNGAQDSPQYHHLPVRNDWHASSGYRDSWSSPRADVSRESPTLGQDAYAKMGTLTGITSQQQQPQLHTQHSPRKLNGNVPVYAIPVKNCEPTCPLDTILLNFLSERHQRIAEGLNMHDVMGPRYPSVSSLLNPATSAYSHPLSKLFTDVLSAFPDISRLPERIAIVYIMFLLMRWQISPTRENYERLPDWMLPGQAQLEVPHPAWIDHIPFPAMRERLVRIYGPRQYDLDQFFIPYTATLQLSWPYEETDALLLLPDSEELVMNPVFERHLRNIDNWKLGRAFAASFPALADTFSLDTSR</sequence>
<feature type="region of interest" description="Disordered" evidence="1">
    <location>
        <begin position="1"/>
        <end position="95"/>
    </location>
</feature>
<dbReference type="PANTHER" id="PTHR37012:SF2">
    <property type="entry name" value="BZIP DOMAIN-CONTAINING PROTEIN-RELATED"/>
    <property type="match status" value="1"/>
</dbReference>
<dbReference type="EMBL" id="AZGY01000007">
    <property type="protein sequence ID" value="KZZ96875.1"/>
    <property type="molecule type" value="Genomic_DNA"/>
</dbReference>
<feature type="compositionally biased region" description="Polar residues" evidence="1">
    <location>
        <begin position="196"/>
        <end position="210"/>
    </location>
</feature>
<evidence type="ECO:0000313" key="2">
    <source>
        <dbReference type="EMBL" id="KZZ96875.1"/>
    </source>
</evidence>
<name>A0A168CPZ6_9HYPO</name>
<dbReference type="Gene3D" id="1.20.5.170">
    <property type="match status" value="1"/>
</dbReference>
<feature type="compositionally biased region" description="Basic and acidic residues" evidence="1">
    <location>
        <begin position="76"/>
        <end position="95"/>
    </location>
</feature>
<comment type="caution">
    <text evidence="2">The sequence shown here is derived from an EMBL/GenBank/DDBJ whole genome shotgun (WGS) entry which is preliminary data.</text>
</comment>
<proteinExistence type="predicted"/>
<dbReference type="PANTHER" id="PTHR37012">
    <property type="entry name" value="B-ZIP TRANSCRIPTION FACTOR (EUROFUNG)-RELATED"/>
    <property type="match status" value="1"/>
</dbReference>
<feature type="compositionally biased region" description="Low complexity" evidence="1">
    <location>
        <begin position="1"/>
        <end position="11"/>
    </location>
</feature>
<dbReference type="InterPro" id="IPR021833">
    <property type="entry name" value="DUF3425"/>
</dbReference>
<dbReference type="AlphaFoldDB" id="A0A168CPZ6"/>
<organism evidence="2 3">
    <name type="scientific">Moelleriella libera RCEF 2490</name>
    <dbReference type="NCBI Taxonomy" id="1081109"/>
    <lineage>
        <taxon>Eukaryota</taxon>
        <taxon>Fungi</taxon>
        <taxon>Dikarya</taxon>
        <taxon>Ascomycota</taxon>
        <taxon>Pezizomycotina</taxon>
        <taxon>Sordariomycetes</taxon>
        <taxon>Hypocreomycetidae</taxon>
        <taxon>Hypocreales</taxon>
        <taxon>Clavicipitaceae</taxon>
        <taxon>Moelleriella</taxon>
    </lineage>
</organism>
<keyword evidence="3" id="KW-1185">Reference proteome</keyword>
<feature type="region of interest" description="Disordered" evidence="1">
    <location>
        <begin position="156"/>
        <end position="217"/>
    </location>
</feature>
<evidence type="ECO:0000256" key="1">
    <source>
        <dbReference type="SAM" id="MobiDB-lite"/>
    </source>
</evidence>
<dbReference type="OrthoDB" id="4161589at2759"/>
<evidence type="ECO:0000313" key="3">
    <source>
        <dbReference type="Proteomes" id="UP000078544"/>
    </source>
</evidence>
<reference evidence="2 3" key="1">
    <citation type="journal article" date="2016" name="Genome Biol. Evol.">
        <title>Divergent and convergent evolution of fungal pathogenicity.</title>
        <authorList>
            <person name="Shang Y."/>
            <person name="Xiao G."/>
            <person name="Zheng P."/>
            <person name="Cen K."/>
            <person name="Zhan S."/>
            <person name="Wang C."/>
        </authorList>
    </citation>
    <scope>NUCLEOTIDE SEQUENCE [LARGE SCALE GENOMIC DNA]</scope>
    <source>
        <strain evidence="2 3">RCEF 2490</strain>
    </source>
</reference>
<feature type="compositionally biased region" description="Low complexity" evidence="1">
    <location>
        <begin position="179"/>
        <end position="195"/>
    </location>
</feature>
<evidence type="ECO:0008006" key="4">
    <source>
        <dbReference type="Google" id="ProtNLM"/>
    </source>
</evidence>
<gene>
    <name evidence="2" type="ORF">AAL_04104</name>
</gene>